<feature type="domain" description="CUB-like" evidence="2">
    <location>
        <begin position="17"/>
        <end position="125"/>
    </location>
</feature>
<keyword evidence="1" id="KW-0732">Signal</keyword>
<sequence>MLWFLFIALFFQKVGAQITCPTKVYSPADDIVYFPNNNIGLTNIPSNFACSYKFNIPPGFVARITVTSNMATGDVLSYTNSLGTVARLPNPISLYPRMIATPSGSLNIATNSSRSQFNAKLEFVNLVENYKPFPYSSGDYAFLKDLDSSSFISFTPTAGKNAKIRLTIAQKQQNVSASDLAHIFVYQGTDLKGNYLGVLSEVAMGPSGRGISLVNVYDSYVDATVVANDDSAISQFSDYQVFEINPAFNWKFVNQDNVPSAYTFILPSPDTPQAYLTYLNFMTPTPSLNQAYVSFQSQTPTKTNFETLRYTFSLYTSNSMPQNIPCQYFTMFVYRTTAQVNFDTVARNYNALSDGRNGYVFSRTYWSVPNPNLETVFYGQNNLLYSIKTQVLYLSLQRNEYLDVQINQGGAIVSEDKYTSSLVNAPVKTVSGDGFRMFLISNSTNTAAKVYYSVSTSALPVTPNCPTGLFSPLNGSVFLPVNSSLTRLNSGFNCVYGFNFPAGFVAKLTITSIMASGDFLSYTNSLGQVTGLPNQMTNYQRVIASPSGSFSVSTTTSNSLFSLRVDFISLLTYRQNLLNMGGYTSLSSLSGSSFITFTNQNPNGKVQLTYDSAKTISSDLGQIFVYQGASLYTGKFIGTLTQNMFGAAGSPLSLVNPFSTNIPASIIGNDASVLSQYSSYTFTDIGNGFVGHHTHQSTLPAAATLISKSDGLFYLQSLSFDSPNSKASISFQTLCPSLSTSEVLRYSAKDNITNMLPQQIPSNFFTVTFFQSASLTLTNAAGNYLKLTDGRNGYIFSPTYWANGNPSFDQQFVGQTNFDITTRVDYLALTNSENLDIAVQSSSKVVSDNNYIKNTANETGKTANGDGLRVQFKAGSRSSSAKIYFKAVKANFGTSADPSKNVQKLIIIFLAGDCLASSGLGDVIGGGDLAQTATGALGGGGGSPLDGTLGNNAGGDGGVVDGVVGQDGLIGNVVKGLGASSNPEGQGGSNVLGLPVAVDADLALLEGVRCNQNETKTQCRSPLEGQCGGSSGAMPETMSRAARQAPRCEKCECAPGYVRTFDKAQCVLQQDCGDQATACQNVGDRQTCPVLCNGGRCPIGFVCRVPNICLGKATCQQKCVPAFGVADVSPDVGLGRK</sequence>
<feature type="chain" id="PRO_5035886764" description="CUB-like domain-containing protein" evidence="1">
    <location>
        <begin position="17"/>
        <end position="1137"/>
    </location>
</feature>
<organism evidence="3 4">
    <name type="scientific">Caenorhabditis auriculariae</name>
    <dbReference type="NCBI Taxonomy" id="2777116"/>
    <lineage>
        <taxon>Eukaryota</taxon>
        <taxon>Metazoa</taxon>
        <taxon>Ecdysozoa</taxon>
        <taxon>Nematoda</taxon>
        <taxon>Chromadorea</taxon>
        <taxon>Rhabditida</taxon>
        <taxon>Rhabditina</taxon>
        <taxon>Rhabditomorpha</taxon>
        <taxon>Rhabditoidea</taxon>
        <taxon>Rhabditidae</taxon>
        <taxon>Peloderinae</taxon>
        <taxon>Caenorhabditis</taxon>
    </lineage>
</organism>
<dbReference type="OrthoDB" id="5791243at2759"/>
<reference evidence="3" key="1">
    <citation type="submission" date="2020-10" db="EMBL/GenBank/DDBJ databases">
        <authorList>
            <person name="Kikuchi T."/>
        </authorList>
    </citation>
    <scope>NUCLEOTIDE SEQUENCE</scope>
    <source>
        <strain evidence="3">NKZ352</strain>
    </source>
</reference>
<dbReference type="PANTHER" id="PTHR47920">
    <property type="entry name" value="PROTEIN CBG13378-RELATED"/>
    <property type="match status" value="1"/>
</dbReference>
<feature type="domain" description="CUB-like" evidence="2">
    <location>
        <begin position="482"/>
        <end position="569"/>
    </location>
</feature>
<dbReference type="CDD" id="cd19941">
    <property type="entry name" value="TIL"/>
    <property type="match status" value="1"/>
</dbReference>
<proteinExistence type="predicted"/>
<evidence type="ECO:0000256" key="1">
    <source>
        <dbReference type="SAM" id="SignalP"/>
    </source>
</evidence>
<gene>
    <name evidence="3" type="ORF">CAUJ_LOCUS14840</name>
</gene>
<feature type="signal peptide" evidence="1">
    <location>
        <begin position="1"/>
        <end position="16"/>
    </location>
</feature>
<dbReference type="PANTHER" id="PTHR47920:SF1">
    <property type="entry name" value="CUB-LIKE DOMAIN-CONTAINING PROTEIN"/>
    <property type="match status" value="1"/>
</dbReference>
<evidence type="ECO:0000313" key="4">
    <source>
        <dbReference type="Proteomes" id="UP000835052"/>
    </source>
</evidence>
<accession>A0A8S1HX61</accession>
<dbReference type="InterPro" id="IPR003366">
    <property type="entry name" value="CUB-like_dom"/>
</dbReference>
<name>A0A8S1HX61_9PELO</name>
<dbReference type="Proteomes" id="UP000835052">
    <property type="component" value="Unassembled WGS sequence"/>
</dbReference>
<dbReference type="Pfam" id="PF02408">
    <property type="entry name" value="CUB_2"/>
    <property type="match status" value="2"/>
</dbReference>
<protein>
    <recommendedName>
        <fullName evidence="2">CUB-like domain-containing protein</fullName>
    </recommendedName>
</protein>
<evidence type="ECO:0000313" key="3">
    <source>
        <dbReference type="EMBL" id="CAD6198935.1"/>
    </source>
</evidence>
<dbReference type="AlphaFoldDB" id="A0A8S1HX61"/>
<keyword evidence="4" id="KW-1185">Reference proteome</keyword>
<dbReference type="Gene3D" id="2.10.25.10">
    <property type="entry name" value="Laminin"/>
    <property type="match status" value="1"/>
</dbReference>
<evidence type="ECO:0000259" key="2">
    <source>
        <dbReference type="Pfam" id="PF02408"/>
    </source>
</evidence>
<dbReference type="EMBL" id="CAJGYM010000144">
    <property type="protein sequence ID" value="CAD6198935.1"/>
    <property type="molecule type" value="Genomic_DNA"/>
</dbReference>
<comment type="caution">
    <text evidence="3">The sequence shown here is derived from an EMBL/GenBank/DDBJ whole genome shotgun (WGS) entry which is preliminary data.</text>
</comment>